<dbReference type="Pfam" id="PF02754">
    <property type="entry name" value="CCG"/>
    <property type="match status" value="2"/>
</dbReference>
<evidence type="ECO:0000313" key="3">
    <source>
        <dbReference type="EMBL" id="MBO8457646.1"/>
    </source>
</evidence>
<dbReference type="InterPro" id="IPR051278">
    <property type="entry name" value="HdrB/HdrD_reductase"/>
</dbReference>
<feature type="domain" description="Cysteine-rich" evidence="2">
    <location>
        <begin position="4"/>
        <end position="85"/>
    </location>
</feature>
<sequence length="260" mass="28575">MTYSYYPGCTLRTKAKDLDTYARASCEALGVTLEEVPEWQCCGGVYTTAKDEIATKLSSVRALVAARDEGRDLVTICSACHNVIKQTNEAMKNDSHTNSRANAYLKLPVPYNGETNVIHFLELLRDKIGFGKISEKVVKPFTGKKIGAYYGCLLLRPSSVMAMDNPENPTIIEDFIKAIGGEPVVYAMRNECCGGYLTMEDKEAANKRSGKVLSDAEEHGAEILVTACPLCLYNLKKNKDGHKIPVVYFTELLAEALGVK</sequence>
<dbReference type="GO" id="GO:0016491">
    <property type="term" value="F:oxidoreductase activity"/>
    <property type="evidence" value="ECO:0007669"/>
    <property type="project" value="UniProtKB-KW"/>
</dbReference>
<dbReference type="PANTHER" id="PTHR42947">
    <property type="entry name" value="COB--COM HETERODISULFIDE REDUCTASE SUBUNIT B 1"/>
    <property type="match status" value="1"/>
</dbReference>
<evidence type="ECO:0000313" key="4">
    <source>
        <dbReference type="Proteomes" id="UP000823638"/>
    </source>
</evidence>
<accession>A0A9D9HPW6</accession>
<dbReference type="Gene3D" id="1.20.1050.140">
    <property type="match status" value="1"/>
</dbReference>
<evidence type="ECO:0000256" key="1">
    <source>
        <dbReference type="ARBA" id="ARBA00023002"/>
    </source>
</evidence>
<name>A0A9D9HPW6_9SPIR</name>
<organism evidence="3 4">
    <name type="scientific">Candidatus Gallitreponema excrementavium</name>
    <dbReference type="NCBI Taxonomy" id="2840840"/>
    <lineage>
        <taxon>Bacteria</taxon>
        <taxon>Pseudomonadati</taxon>
        <taxon>Spirochaetota</taxon>
        <taxon>Spirochaetia</taxon>
        <taxon>Spirochaetales</taxon>
        <taxon>Candidatus Gallitreponema</taxon>
    </lineage>
</organism>
<dbReference type="InterPro" id="IPR004017">
    <property type="entry name" value="Cys_rich_dom"/>
</dbReference>
<proteinExistence type="predicted"/>
<gene>
    <name evidence="3" type="ORF">IAA81_05395</name>
</gene>
<protein>
    <submittedName>
        <fullName evidence="3">CoB--CoM heterodisulfide reductase iron-sulfur subunit B family protein</fullName>
    </submittedName>
</protein>
<dbReference type="EMBL" id="JADIMM010000071">
    <property type="protein sequence ID" value="MBO8457646.1"/>
    <property type="molecule type" value="Genomic_DNA"/>
</dbReference>
<reference evidence="3" key="2">
    <citation type="journal article" date="2021" name="PeerJ">
        <title>Extensive microbial diversity within the chicken gut microbiome revealed by metagenomics and culture.</title>
        <authorList>
            <person name="Gilroy R."/>
            <person name="Ravi A."/>
            <person name="Getino M."/>
            <person name="Pursley I."/>
            <person name="Horton D.L."/>
            <person name="Alikhan N.F."/>
            <person name="Baker D."/>
            <person name="Gharbi K."/>
            <person name="Hall N."/>
            <person name="Watson M."/>
            <person name="Adriaenssens E.M."/>
            <person name="Foster-Nyarko E."/>
            <person name="Jarju S."/>
            <person name="Secka A."/>
            <person name="Antonio M."/>
            <person name="Oren A."/>
            <person name="Chaudhuri R.R."/>
            <person name="La Ragione R."/>
            <person name="Hildebrand F."/>
            <person name="Pallen M.J."/>
        </authorList>
    </citation>
    <scope>NUCLEOTIDE SEQUENCE</scope>
    <source>
        <strain evidence="3">10532</strain>
    </source>
</reference>
<comment type="caution">
    <text evidence="3">The sequence shown here is derived from an EMBL/GenBank/DDBJ whole genome shotgun (WGS) entry which is preliminary data.</text>
</comment>
<evidence type="ECO:0000259" key="2">
    <source>
        <dbReference type="Pfam" id="PF02754"/>
    </source>
</evidence>
<feature type="domain" description="Cysteine-rich" evidence="2">
    <location>
        <begin position="148"/>
        <end position="236"/>
    </location>
</feature>
<dbReference type="PANTHER" id="PTHR42947:SF1">
    <property type="entry name" value="COB--COM HETERODISULFIDE REDUCTASE SUBUNIT B 1"/>
    <property type="match status" value="1"/>
</dbReference>
<keyword evidence="1" id="KW-0560">Oxidoreductase</keyword>
<dbReference type="AlphaFoldDB" id="A0A9D9HPW6"/>
<dbReference type="Proteomes" id="UP000823638">
    <property type="component" value="Unassembled WGS sequence"/>
</dbReference>
<reference evidence="3" key="1">
    <citation type="submission" date="2020-10" db="EMBL/GenBank/DDBJ databases">
        <authorList>
            <person name="Gilroy R."/>
        </authorList>
    </citation>
    <scope>NUCLEOTIDE SEQUENCE</scope>
    <source>
        <strain evidence="3">10532</strain>
    </source>
</reference>